<feature type="domain" description="UDP N-acetylglucosamine O-acyltransferase C-terminal" evidence="6">
    <location>
        <begin position="174"/>
        <end position="251"/>
    </location>
</feature>
<dbReference type="InterPro" id="IPR011004">
    <property type="entry name" value="Trimer_LpxA-like_sf"/>
</dbReference>
<dbReference type="AlphaFoldDB" id="A0A2S7JYQ7"/>
<evidence type="ECO:0000256" key="4">
    <source>
        <dbReference type="ARBA" id="ARBA00023098"/>
    </source>
</evidence>
<dbReference type="Pfam" id="PF13720">
    <property type="entry name" value="Acetyltransf_11"/>
    <property type="match status" value="1"/>
</dbReference>
<keyword evidence="4" id="KW-0443">Lipid metabolism</keyword>
<comment type="caution">
    <text evidence="7">The sequence shown here is derived from an EMBL/GenBank/DDBJ whole genome shotgun (WGS) entry which is preliminary data.</text>
</comment>
<dbReference type="GO" id="GO:0016020">
    <property type="term" value="C:membrane"/>
    <property type="evidence" value="ECO:0007669"/>
    <property type="project" value="GOC"/>
</dbReference>
<dbReference type="PIRSF" id="PIRSF000456">
    <property type="entry name" value="UDP-GlcNAc_acltr"/>
    <property type="match status" value="1"/>
</dbReference>
<sequence>MSIHPTAIVEDGAGLGDVEIGPFCHVGVGAKLHDGVVLERHVVIEGDVEIGANTRVSPFAVLGGPPQHLGCKGEGSRLVIGAGNIIREHVTMNRGTTAGGGVTRVGDKGFFMTGSHVAHDCQVGDNVIFANGVAVGGHVVIGDHAFLGGLCALHQHCRVGDHAFVGGCAAVTKDIIPFASAVGNHARLVGLNIVGLKRRGFERKTLHDLRAAYRILFFGDDVFKNRLEVVREKYAASAEVMRMLSFVDAGKSRPLMTPDQDG</sequence>
<dbReference type="GO" id="GO:0008780">
    <property type="term" value="F:acyl-[acyl-carrier-protein]-UDP-N-acetylglucosamine O-acyltransferase activity"/>
    <property type="evidence" value="ECO:0007669"/>
    <property type="project" value="InterPro"/>
</dbReference>
<evidence type="ECO:0000256" key="2">
    <source>
        <dbReference type="ARBA" id="ARBA00022556"/>
    </source>
</evidence>
<keyword evidence="1" id="KW-0444">Lipid biosynthesis</keyword>
<organism evidence="7 8">
    <name type="scientific">Hyphococcus luteus</name>
    <dbReference type="NCBI Taxonomy" id="2058213"/>
    <lineage>
        <taxon>Bacteria</taxon>
        <taxon>Pseudomonadati</taxon>
        <taxon>Pseudomonadota</taxon>
        <taxon>Alphaproteobacteria</taxon>
        <taxon>Parvularculales</taxon>
        <taxon>Parvularculaceae</taxon>
        <taxon>Hyphococcus</taxon>
    </lineage>
</organism>
<dbReference type="Gene3D" id="1.20.1180.10">
    <property type="entry name" value="Udp N-acetylglucosamine O-acyltransferase, C-terminal domain"/>
    <property type="match status" value="1"/>
</dbReference>
<keyword evidence="3 7" id="KW-0808">Transferase</keyword>
<protein>
    <submittedName>
        <fullName evidence="7">Acyl-[acyl-carrier-protein]--UDP-N-acetylglucosamine O-acyltransferase</fullName>
    </submittedName>
</protein>
<evidence type="ECO:0000259" key="6">
    <source>
        <dbReference type="Pfam" id="PF13720"/>
    </source>
</evidence>
<evidence type="ECO:0000313" key="7">
    <source>
        <dbReference type="EMBL" id="PQA85383.1"/>
    </source>
</evidence>
<evidence type="ECO:0000256" key="1">
    <source>
        <dbReference type="ARBA" id="ARBA00022516"/>
    </source>
</evidence>
<evidence type="ECO:0000256" key="5">
    <source>
        <dbReference type="ARBA" id="ARBA00023315"/>
    </source>
</evidence>
<dbReference type="EMBL" id="PJCH01000017">
    <property type="protein sequence ID" value="PQA85383.1"/>
    <property type="molecule type" value="Genomic_DNA"/>
</dbReference>
<evidence type="ECO:0000256" key="3">
    <source>
        <dbReference type="ARBA" id="ARBA00022679"/>
    </source>
</evidence>
<dbReference type="CDD" id="cd03351">
    <property type="entry name" value="LbH_UDP-GlcNAc_AT"/>
    <property type="match status" value="1"/>
</dbReference>
<reference evidence="7 8" key="1">
    <citation type="submission" date="2017-12" db="EMBL/GenBank/DDBJ databases">
        <authorList>
            <person name="Hurst M.R.H."/>
        </authorList>
    </citation>
    <scope>NUCLEOTIDE SEQUENCE [LARGE SCALE GENOMIC DNA]</scope>
    <source>
        <strain evidence="7 8">SY-3-19</strain>
    </source>
</reference>
<dbReference type="InterPro" id="IPR001451">
    <property type="entry name" value="Hexapep"/>
</dbReference>
<dbReference type="PANTHER" id="PTHR43480:SF1">
    <property type="entry name" value="ACYL-[ACYL-CARRIER-PROTEIN]--UDP-N-ACETYLGLUCOSAMINE O-ACYLTRANSFERASE, MITOCHONDRIAL-RELATED"/>
    <property type="match status" value="1"/>
</dbReference>
<name>A0A2S7JYQ7_9PROT</name>
<dbReference type="NCBIfam" id="NF003657">
    <property type="entry name" value="PRK05289.1"/>
    <property type="match status" value="1"/>
</dbReference>
<dbReference type="InterPro" id="IPR010137">
    <property type="entry name" value="Lipid_A_LpxA"/>
</dbReference>
<dbReference type="PANTHER" id="PTHR43480">
    <property type="entry name" value="ACYL-[ACYL-CARRIER-PROTEIN]--UDP-N-ACETYLGLUCOSAMINE O-ACYLTRANSFERASE"/>
    <property type="match status" value="1"/>
</dbReference>
<dbReference type="NCBIfam" id="TIGR01852">
    <property type="entry name" value="lipid_A_lpxA"/>
    <property type="match status" value="1"/>
</dbReference>
<dbReference type="Gene3D" id="2.160.10.10">
    <property type="entry name" value="Hexapeptide repeat proteins"/>
    <property type="match status" value="1"/>
</dbReference>
<evidence type="ECO:0000313" key="8">
    <source>
        <dbReference type="Proteomes" id="UP000239504"/>
    </source>
</evidence>
<dbReference type="Pfam" id="PF00132">
    <property type="entry name" value="Hexapep"/>
    <property type="match status" value="1"/>
</dbReference>
<dbReference type="OrthoDB" id="9807278at2"/>
<dbReference type="InterPro" id="IPR037157">
    <property type="entry name" value="Acetyltransf_C_sf"/>
</dbReference>
<accession>A0A2S7JYQ7</accession>
<proteinExistence type="predicted"/>
<dbReference type="Proteomes" id="UP000239504">
    <property type="component" value="Unassembled WGS sequence"/>
</dbReference>
<keyword evidence="8" id="KW-1185">Reference proteome</keyword>
<keyword evidence="5 7" id="KW-0012">Acyltransferase</keyword>
<dbReference type="GO" id="GO:0009245">
    <property type="term" value="P:lipid A biosynthetic process"/>
    <property type="evidence" value="ECO:0007669"/>
    <property type="project" value="UniProtKB-KW"/>
</dbReference>
<dbReference type="SUPFAM" id="SSF51161">
    <property type="entry name" value="Trimeric LpxA-like enzymes"/>
    <property type="match status" value="1"/>
</dbReference>
<gene>
    <name evidence="7" type="ORF">CW354_20765</name>
</gene>
<dbReference type="RefSeq" id="WP_104832023.1">
    <property type="nucleotide sequence ID" value="NZ_PJCH01000017.1"/>
</dbReference>
<keyword evidence="2" id="KW-0441">Lipid A biosynthesis</keyword>
<dbReference type="InterPro" id="IPR029098">
    <property type="entry name" value="Acetyltransf_C"/>
</dbReference>